<protein>
    <submittedName>
        <fullName evidence="1">Uncharacterized protein</fullName>
    </submittedName>
</protein>
<organism evidence="1 2">
    <name type="scientific">Cenarchaeum symbiosum (strain A)</name>
    <dbReference type="NCBI Taxonomy" id="414004"/>
    <lineage>
        <taxon>Archaea</taxon>
        <taxon>Nitrososphaerota</taxon>
        <taxon>Candidatus Cenarchaeales</taxon>
        <taxon>Candidatus Cenarchaeaceae</taxon>
        <taxon>Candidatus Cenarchaeum</taxon>
    </lineage>
</organism>
<keyword evidence="2" id="KW-1185">Reference proteome</keyword>
<dbReference type="STRING" id="414004.CENSYa_0414"/>
<gene>
    <name evidence="1" type="ordered locus">CENSYa_0414</name>
</gene>
<dbReference type="AlphaFoldDB" id="A0RUN2"/>
<evidence type="ECO:0000313" key="2">
    <source>
        <dbReference type="Proteomes" id="UP000000758"/>
    </source>
</evidence>
<dbReference type="EnsemblBacteria" id="ABK77049">
    <property type="protein sequence ID" value="ABK77049"/>
    <property type="gene ID" value="CENSYa_0414"/>
</dbReference>
<dbReference type="HOGENOM" id="CLU_1159011_0_0_2"/>
<proteinExistence type="predicted"/>
<dbReference type="EMBL" id="DP000238">
    <property type="protein sequence ID" value="ABK77049.1"/>
    <property type="molecule type" value="Genomic_DNA"/>
</dbReference>
<sequence>MDAGADRMRGTYNDWARYAKMYDSFLSSGKMVGTYKAVLLRSLADLGLYSEPCLVGRRWIGHRDGRIMLNLDFVAARFAKYYWDMHAGFGLRHTPHRSRGGREDADTIISLIDNEQAGRADQNPPELAELASDKMEGFRCKVARLCVARHAIDAVLTDMPGLYEKVGKEYIELEPGLVAFLREHRTLIRKSLNCILAQHLERINPEARHIATKIDGETPLVERQAIIAEMESRAGAPPG</sequence>
<dbReference type="KEGG" id="csy:CENSYa_0414"/>
<dbReference type="Proteomes" id="UP000000758">
    <property type="component" value="Chromosome"/>
</dbReference>
<accession>A0RUN2</accession>
<reference evidence="1 2" key="1">
    <citation type="journal article" date="2006" name="Proc. Natl. Acad. Sci. U.S.A.">
        <title>Genomic analysis of the uncultivated marine crenarchaeote Cenarchaeum symbiosum.</title>
        <authorList>
            <person name="Hallam S.J."/>
            <person name="Konstantinidis K.T."/>
            <person name="Putnam N."/>
            <person name="Schleper C."/>
            <person name="Watanabe Y."/>
            <person name="Sugahara J."/>
            <person name="Preston C."/>
            <person name="de la Torre J."/>
            <person name="Richardson P.M."/>
            <person name="DeLong E.F."/>
        </authorList>
    </citation>
    <scope>NUCLEOTIDE SEQUENCE [LARGE SCALE GENOMIC DNA]</scope>
    <source>
        <strain evidence="2">A</strain>
    </source>
</reference>
<evidence type="ECO:0000313" key="1">
    <source>
        <dbReference type="EMBL" id="ABK77049.1"/>
    </source>
</evidence>
<name>A0RUN2_CENSY</name>